<evidence type="ECO:0000256" key="4">
    <source>
        <dbReference type="ARBA" id="ARBA00022741"/>
    </source>
</evidence>
<dbReference type="GO" id="GO:0015937">
    <property type="term" value="P:coenzyme A biosynthetic process"/>
    <property type="evidence" value="ECO:0007669"/>
    <property type="project" value="UniProtKB-UniRule"/>
</dbReference>
<evidence type="ECO:0000256" key="2">
    <source>
        <dbReference type="ARBA" id="ARBA00022490"/>
    </source>
</evidence>
<evidence type="ECO:0000256" key="6">
    <source>
        <dbReference type="ARBA" id="ARBA00022840"/>
    </source>
</evidence>
<dbReference type="AlphaFoldDB" id="A0A941IFL9"/>
<dbReference type="InterPro" id="IPR001977">
    <property type="entry name" value="Depp_CoAkinase"/>
</dbReference>
<feature type="binding site" evidence="8">
    <location>
        <begin position="13"/>
        <end position="18"/>
    </location>
    <ligand>
        <name>ATP</name>
        <dbReference type="ChEBI" id="CHEBI:30616"/>
    </ligand>
</feature>
<evidence type="ECO:0000256" key="7">
    <source>
        <dbReference type="ARBA" id="ARBA00022993"/>
    </source>
</evidence>
<dbReference type="CDD" id="cd02022">
    <property type="entry name" value="DPCK"/>
    <property type="match status" value="1"/>
</dbReference>
<dbReference type="Pfam" id="PF01121">
    <property type="entry name" value="CoaE"/>
    <property type="match status" value="1"/>
</dbReference>
<reference evidence="11" key="1">
    <citation type="submission" date="2021-04" db="EMBL/GenBank/DDBJ databases">
        <title>Genome based classification of Actinospica acidithermotolerans sp. nov., an actinobacterium isolated from an Indonesian hot spring.</title>
        <authorList>
            <person name="Kusuma A.B."/>
            <person name="Putra K.E."/>
            <person name="Nafisah S."/>
            <person name="Loh J."/>
            <person name="Nouioui I."/>
            <person name="Goodfellow M."/>
        </authorList>
    </citation>
    <scope>NUCLEOTIDE SEQUENCE</scope>
    <source>
        <strain evidence="11">MGRD01-02</strain>
    </source>
</reference>
<comment type="catalytic activity">
    <reaction evidence="8">
        <text>3'-dephospho-CoA + ATP = ADP + CoA + H(+)</text>
        <dbReference type="Rhea" id="RHEA:18245"/>
        <dbReference type="ChEBI" id="CHEBI:15378"/>
        <dbReference type="ChEBI" id="CHEBI:30616"/>
        <dbReference type="ChEBI" id="CHEBI:57287"/>
        <dbReference type="ChEBI" id="CHEBI:57328"/>
        <dbReference type="ChEBI" id="CHEBI:456216"/>
        <dbReference type="EC" id="2.7.1.24"/>
    </reaction>
</comment>
<dbReference type="PANTHER" id="PTHR10695:SF46">
    <property type="entry name" value="BIFUNCTIONAL COENZYME A SYNTHASE-RELATED"/>
    <property type="match status" value="1"/>
</dbReference>
<evidence type="ECO:0000313" key="11">
    <source>
        <dbReference type="EMBL" id="MBR7825194.1"/>
    </source>
</evidence>
<comment type="subcellular location">
    <subcellularLocation>
        <location evidence="8">Cytoplasm</location>
    </subcellularLocation>
</comment>
<dbReference type="SUPFAM" id="SSF52540">
    <property type="entry name" value="P-loop containing nucleoside triphosphate hydrolases"/>
    <property type="match status" value="1"/>
</dbReference>
<evidence type="ECO:0000256" key="9">
    <source>
        <dbReference type="NCBIfam" id="TIGR00152"/>
    </source>
</evidence>
<sequence length="202" mass="21445">MRTLHVGLTGGIGAGKSTVARLLAGHGAIVLDADLAARAVVEPGTEGLAEVVGAFGPRVLREDGSLDRAALASVVFSDEERRKRLNAIVHPRVRAWMAERAAAAPEGSVVVQDIPLLVEGGLTPLFDVVVVVDADDDIRVGRLIRDRAMTEPEARARIAAQAPREQRNAAADRLIDNSGGTEELNEAVADLWHELEGKSKQS</sequence>
<evidence type="ECO:0000256" key="10">
    <source>
        <dbReference type="SAM" id="MobiDB-lite"/>
    </source>
</evidence>
<evidence type="ECO:0000256" key="8">
    <source>
        <dbReference type="HAMAP-Rule" id="MF_00376"/>
    </source>
</evidence>
<keyword evidence="12" id="KW-1185">Reference proteome</keyword>
<dbReference type="Proteomes" id="UP000676325">
    <property type="component" value="Unassembled WGS sequence"/>
</dbReference>
<dbReference type="GO" id="GO:0004140">
    <property type="term" value="F:dephospho-CoA kinase activity"/>
    <property type="evidence" value="ECO:0007669"/>
    <property type="project" value="UniProtKB-UniRule"/>
</dbReference>
<dbReference type="GO" id="GO:0005737">
    <property type="term" value="C:cytoplasm"/>
    <property type="evidence" value="ECO:0007669"/>
    <property type="project" value="UniProtKB-SubCell"/>
</dbReference>
<comment type="pathway">
    <text evidence="8">Cofactor biosynthesis; coenzyme A biosynthesis; CoA from (R)-pantothenate: step 5/5.</text>
</comment>
<proteinExistence type="inferred from homology"/>
<keyword evidence="5 8" id="KW-0418">Kinase</keyword>
<dbReference type="EC" id="2.7.1.24" evidence="8 9"/>
<dbReference type="HAMAP" id="MF_00376">
    <property type="entry name" value="Dephospho_CoA_kinase"/>
    <property type="match status" value="1"/>
</dbReference>
<evidence type="ECO:0000313" key="12">
    <source>
        <dbReference type="Proteomes" id="UP000676325"/>
    </source>
</evidence>
<keyword evidence="7 8" id="KW-0173">Coenzyme A biosynthesis</keyword>
<keyword evidence="4 8" id="KW-0547">Nucleotide-binding</keyword>
<keyword evidence="3 8" id="KW-0808">Transferase</keyword>
<dbReference type="EMBL" id="JAGSOH010000004">
    <property type="protein sequence ID" value="MBR7825194.1"/>
    <property type="molecule type" value="Genomic_DNA"/>
</dbReference>
<dbReference type="InterPro" id="IPR027417">
    <property type="entry name" value="P-loop_NTPase"/>
</dbReference>
<dbReference type="PROSITE" id="PS51219">
    <property type="entry name" value="DPCK"/>
    <property type="match status" value="1"/>
</dbReference>
<evidence type="ECO:0000256" key="3">
    <source>
        <dbReference type="ARBA" id="ARBA00022679"/>
    </source>
</evidence>
<dbReference type="RefSeq" id="WP_212516352.1">
    <property type="nucleotide sequence ID" value="NZ_JAGSOH010000004.1"/>
</dbReference>
<name>A0A941IFL9_9ACTN</name>
<keyword evidence="6 8" id="KW-0067">ATP-binding</keyword>
<gene>
    <name evidence="8" type="primary">coaE</name>
    <name evidence="11" type="ORF">KDK95_02670</name>
</gene>
<keyword evidence="2 8" id="KW-0963">Cytoplasm</keyword>
<comment type="similarity">
    <text evidence="1 8">Belongs to the CoaE family.</text>
</comment>
<dbReference type="NCBIfam" id="TIGR00152">
    <property type="entry name" value="dephospho-CoA kinase"/>
    <property type="match status" value="1"/>
</dbReference>
<dbReference type="NCBIfam" id="NF002879">
    <property type="entry name" value="PRK03333.1"/>
    <property type="match status" value="1"/>
</dbReference>
<dbReference type="PANTHER" id="PTHR10695">
    <property type="entry name" value="DEPHOSPHO-COA KINASE-RELATED"/>
    <property type="match status" value="1"/>
</dbReference>
<feature type="region of interest" description="Disordered" evidence="10">
    <location>
        <begin position="159"/>
        <end position="180"/>
    </location>
</feature>
<evidence type="ECO:0000256" key="1">
    <source>
        <dbReference type="ARBA" id="ARBA00009018"/>
    </source>
</evidence>
<accession>A0A941IFL9</accession>
<comment type="caution">
    <text evidence="11">The sequence shown here is derived from an EMBL/GenBank/DDBJ whole genome shotgun (WGS) entry which is preliminary data.</text>
</comment>
<dbReference type="Gene3D" id="3.40.50.300">
    <property type="entry name" value="P-loop containing nucleotide triphosphate hydrolases"/>
    <property type="match status" value="1"/>
</dbReference>
<comment type="function">
    <text evidence="8">Catalyzes the phosphorylation of the 3'-hydroxyl group of dephosphocoenzyme A to form coenzyme A.</text>
</comment>
<organism evidence="11 12">
    <name type="scientific">Actinospica acidithermotolerans</name>
    <dbReference type="NCBI Taxonomy" id="2828514"/>
    <lineage>
        <taxon>Bacteria</taxon>
        <taxon>Bacillati</taxon>
        <taxon>Actinomycetota</taxon>
        <taxon>Actinomycetes</taxon>
        <taxon>Catenulisporales</taxon>
        <taxon>Actinospicaceae</taxon>
        <taxon>Actinospica</taxon>
    </lineage>
</organism>
<protein>
    <recommendedName>
        <fullName evidence="8 9">Dephospho-CoA kinase</fullName>
        <ecNumber evidence="8 9">2.7.1.24</ecNumber>
    </recommendedName>
    <alternativeName>
        <fullName evidence="8">Dephosphocoenzyme A kinase</fullName>
    </alternativeName>
</protein>
<dbReference type="FunFam" id="3.40.50.300:FF:000991">
    <property type="entry name" value="Dephospho-CoA kinase"/>
    <property type="match status" value="1"/>
</dbReference>
<dbReference type="GO" id="GO:0005524">
    <property type="term" value="F:ATP binding"/>
    <property type="evidence" value="ECO:0007669"/>
    <property type="project" value="UniProtKB-UniRule"/>
</dbReference>
<evidence type="ECO:0000256" key="5">
    <source>
        <dbReference type="ARBA" id="ARBA00022777"/>
    </source>
</evidence>